<protein>
    <submittedName>
        <fullName evidence="1">Uncharacterized protein</fullName>
    </submittedName>
</protein>
<name>A0A8J4M7M7_9PROT</name>
<accession>A0A8J4M7M7</accession>
<organism evidence="1">
    <name type="scientific">Acidicaldus sp</name>
    <dbReference type="NCBI Taxonomy" id="1872105"/>
    <lineage>
        <taxon>Bacteria</taxon>
        <taxon>Pseudomonadati</taxon>
        <taxon>Pseudomonadota</taxon>
        <taxon>Alphaproteobacteria</taxon>
        <taxon>Acetobacterales</taxon>
        <taxon>Acetobacteraceae</taxon>
        <taxon>Acidicaldus</taxon>
    </lineage>
</organism>
<sequence length="61" mass="6252">MDAEIGAPAAEPEDRIAERDEGAGAVGFDFARLAEGVFGCLYAAASDALVDYIAEFARAAG</sequence>
<dbReference type="EMBL" id="DTQM01000235">
    <property type="protein sequence ID" value="HGC44008.1"/>
    <property type="molecule type" value="Genomic_DNA"/>
</dbReference>
<evidence type="ECO:0000313" key="1">
    <source>
        <dbReference type="EMBL" id="HGC44008.1"/>
    </source>
</evidence>
<comment type="caution">
    <text evidence="1">The sequence shown here is derived from an EMBL/GenBank/DDBJ whole genome shotgun (WGS) entry which is preliminary data.</text>
</comment>
<proteinExistence type="predicted"/>
<gene>
    <name evidence="1" type="ORF">ENY07_12435</name>
</gene>
<dbReference type="AlphaFoldDB" id="A0A8J4M7M7"/>
<reference evidence="1" key="1">
    <citation type="journal article" date="2020" name="mSystems">
        <title>Genome- and Community-Level Interaction Insights into Carbon Utilization and Element Cycling Functions of Hydrothermarchaeota in Hydrothermal Sediment.</title>
        <authorList>
            <person name="Zhou Z."/>
            <person name="Liu Y."/>
            <person name="Xu W."/>
            <person name="Pan J."/>
            <person name="Luo Z.H."/>
            <person name="Li M."/>
        </authorList>
    </citation>
    <scope>NUCLEOTIDE SEQUENCE</scope>
    <source>
        <strain evidence="1">SpSt-997</strain>
    </source>
</reference>